<dbReference type="RefSeq" id="WP_083764227.1">
    <property type="nucleotide sequence ID" value="NC_012526.1"/>
</dbReference>
<protein>
    <submittedName>
        <fullName evidence="2">Putative acetyltransferase</fullName>
    </submittedName>
</protein>
<feature type="domain" description="N-acetyltransferase" evidence="1">
    <location>
        <begin position="1"/>
        <end position="154"/>
    </location>
</feature>
<dbReference type="SUPFAM" id="SSF55729">
    <property type="entry name" value="Acyl-CoA N-acyltransferases (Nat)"/>
    <property type="match status" value="1"/>
</dbReference>
<proteinExistence type="predicted"/>
<dbReference type="OrthoDB" id="9795206at2"/>
<dbReference type="Proteomes" id="UP000002208">
    <property type="component" value="Chromosome"/>
</dbReference>
<dbReference type="HOGENOM" id="CLU_013985_3_2_0"/>
<sequence length="160" mass="18216">MQAEPAPEWKRWDAPYFHSSAAPKRTSLEAFLEQAQGMMPSPHLHIVALNGECIGQTTRWEEAPAGGGWWELGVLIFDPRYWGGGLGTQALRQCTDLTFHDTDAHVLTLTTWSGNERMLRAALRAGWHECPRIPQARVWQGRRHDSVKMALLRRECQNRS</sequence>
<dbReference type="Gene3D" id="3.40.630.30">
    <property type="match status" value="1"/>
</dbReference>
<evidence type="ECO:0000313" key="2">
    <source>
        <dbReference type="EMBL" id="ACO45718.2"/>
    </source>
</evidence>
<accession>C1D1J4</accession>
<dbReference type="AlphaFoldDB" id="C1D1J4"/>
<organism evidence="2 3">
    <name type="scientific">Deinococcus deserti (strain DSM 17065 / CIP 109153 / LMG 22923 / VCD115)</name>
    <dbReference type="NCBI Taxonomy" id="546414"/>
    <lineage>
        <taxon>Bacteria</taxon>
        <taxon>Thermotogati</taxon>
        <taxon>Deinococcota</taxon>
        <taxon>Deinococci</taxon>
        <taxon>Deinococcales</taxon>
        <taxon>Deinococcaceae</taxon>
        <taxon>Deinococcus</taxon>
    </lineage>
</organism>
<dbReference type="PROSITE" id="PS51186">
    <property type="entry name" value="GNAT"/>
    <property type="match status" value="1"/>
</dbReference>
<dbReference type="Pfam" id="PF13302">
    <property type="entry name" value="Acetyltransf_3"/>
    <property type="match status" value="1"/>
</dbReference>
<keyword evidence="2" id="KW-0808">Transferase</keyword>
<dbReference type="STRING" id="546414.Deide_08470"/>
<evidence type="ECO:0000259" key="1">
    <source>
        <dbReference type="PROSITE" id="PS51186"/>
    </source>
</evidence>
<dbReference type="InterPro" id="IPR016181">
    <property type="entry name" value="Acyl_CoA_acyltransferase"/>
</dbReference>
<dbReference type="eggNOG" id="COG1670">
    <property type="taxonomic scope" value="Bacteria"/>
</dbReference>
<keyword evidence="3" id="KW-1185">Reference proteome</keyword>
<name>C1D1J4_DEIDV</name>
<dbReference type="PANTHER" id="PTHR43415:SF4">
    <property type="entry name" value="N-ACETYLTRANSFERASE DOMAIN-CONTAINING PROTEIN"/>
    <property type="match status" value="1"/>
</dbReference>
<reference evidence="2 3" key="1">
    <citation type="journal article" date="2009" name="PLoS Genet.">
        <title>Alliance of proteomics and genomics to unravel the specificities of Sahara bacterium Deinococcus deserti.</title>
        <authorList>
            <person name="de Groot A."/>
            <person name="Dulermo R."/>
            <person name="Ortet P."/>
            <person name="Blanchard L."/>
            <person name="Guerin P."/>
            <person name="Fernandez B."/>
            <person name="Vacherie B."/>
            <person name="Dossat C."/>
            <person name="Jolivet E."/>
            <person name="Siguier P."/>
            <person name="Chandler M."/>
            <person name="Barakat M."/>
            <person name="Dedieu A."/>
            <person name="Barbe V."/>
            <person name="Heulin T."/>
            <person name="Sommer S."/>
            <person name="Achouak W."/>
            <person name="Armengaud J."/>
        </authorList>
    </citation>
    <scope>NUCLEOTIDE SEQUENCE [LARGE SCALE GENOMIC DNA]</scope>
    <source>
        <strain evidence="3">DSM 17065 / CIP 109153 / LMG 22923 / VCD115</strain>
    </source>
</reference>
<dbReference type="GO" id="GO:0016747">
    <property type="term" value="F:acyltransferase activity, transferring groups other than amino-acyl groups"/>
    <property type="evidence" value="ECO:0007669"/>
    <property type="project" value="InterPro"/>
</dbReference>
<dbReference type="EMBL" id="CP001114">
    <property type="protein sequence ID" value="ACO45718.2"/>
    <property type="molecule type" value="Genomic_DNA"/>
</dbReference>
<dbReference type="KEGG" id="ddr:Deide_08470"/>
<evidence type="ECO:0000313" key="3">
    <source>
        <dbReference type="Proteomes" id="UP000002208"/>
    </source>
</evidence>
<dbReference type="PaxDb" id="546414-Deide_08470"/>
<dbReference type="InterPro" id="IPR000182">
    <property type="entry name" value="GNAT_dom"/>
</dbReference>
<dbReference type="PANTHER" id="PTHR43415">
    <property type="entry name" value="SPERMIDINE N(1)-ACETYLTRANSFERASE"/>
    <property type="match status" value="1"/>
</dbReference>
<gene>
    <name evidence="2" type="ordered locus">Deide_08470</name>
</gene>